<dbReference type="EC" id="1.14.13.180" evidence="5"/>
<dbReference type="GO" id="GO:0071949">
    <property type="term" value="F:FAD binding"/>
    <property type="evidence" value="ECO:0007669"/>
    <property type="project" value="InterPro"/>
</dbReference>
<keyword evidence="6" id="KW-1185">Reference proteome</keyword>
<dbReference type="SUPFAM" id="SSF51905">
    <property type="entry name" value="FAD/NAD(P)-binding domain"/>
    <property type="match status" value="1"/>
</dbReference>
<evidence type="ECO:0000313" key="5">
    <source>
        <dbReference type="EMBL" id="MBB5955251.1"/>
    </source>
</evidence>
<protein>
    <submittedName>
        <fullName evidence="5">Aklavinone 12-hydroxylase</fullName>
        <ecNumber evidence="5">1.14.13.180</ecNumber>
    </submittedName>
</protein>
<evidence type="ECO:0000259" key="4">
    <source>
        <dbReference type="Pfam" id="PF01494"/>
    </source>
</evidence>
<sequence>MREDRRVQVLVVGAGLGGLTATLFLAQQGISVLGLAKHSGTSPHPRATGQTHRTMEIFRRAGVADEVLRGSEGVAGGIVIKVAESLRGKVFHTIVHEEDELDQGLSPERLGMTSQDFVEPILLAKAREHGADVRFGHELKSFTQDGSGVTAQVLDRATGETFQVSADYLVGADGHRSFVRESLGIQRQGRGPLAHHIGVVFDADMGDRIAADKGTLFYLQNPAFTGAFIMTNTARRNVFTVEYHPEKGESLADFPPSRCTELLRIATDVPELEPDIVEITSWEMAAWLSDSFRAGRVFLVGDAAKVTPPTGGMGGNTAVGDGYDIAWKLAAVLKGEAGPGLLDSYEPERRPFARYVVDGSFANYVQRLAPHLAGPDVPELVDPTQLVFGYRCRSNAVLADDTDPSLLENPLDPSGRPGFRAPHVTVTHEGVTKSTVDLFHDWALLTLNEAWSGTPVDTPVVTDPTGELAKRYGIGETGAALIRPDGVIAWRTTEVSADPAATVTEVLDRVLART</sequence>
<reference evidence="5 6" key="1">
    <citation type="submission" date="2020-08" db="EMBL/GenBank/DDBJ databases">
        <title>Genomic Encyclopedia of Type Strains, Phase III (KMG-III): the genomes of soil and plant-associated and newly described type strains.</title>
        <authorList>
            <person name="Whitman W."/>
        </authorList>
    </citation>
    <scope>NUCLEOTIDE SEQUENCE [LARGE SCALE GENOMIC DNA]</scope>
    <source>
        <strain evidence="5 6">CECT 8640</strain>
    </source>
</reference>
<dbReference type="NCBIfam" id="NF046069">
    <property type="entry name" value="AkvoneHdxseRdmE"/>
    <property type="match status" value="1"/>
</dbReference>
<keyword evidence="3" id="KW-0274">FAD</keyword>
<dbReference type="NCBIfam" id="NF046068">
    <property type="entry name" value="AkvoneHdxseDnrF"/>
    <property type="match status" value="1"/>
</dbReference>
<name>A0A841CDB8_9PSEU</name>
<keyword evidence="2" id="KW-0285">Flavoprotein</keyword>
<feature type="domain" description="FAD-binding" evidence="4">
    <location>
        <begin position="6"/>
        <end position="359"/>
    </location>
</feature>
<evidence type="ECO:0000256" key="2">
    <source>
        <dbReference type="ARBA" id="ARBA00022630"/>
    </source>
</evidence>
<dbReference type="InterPro" id="IPR050641">
    <property type="entry name" value="RIFMO-like"/>
</dbReference>
<evidence type="ECO:0000313" key="6">
    <source>
        <dbReference type="Proteomes" id="UP000547510"/>
    </source>
</evidence>
<dbReference type="GO" id="GO:0016709">
    <property type="term" value="F:oxidoreductase activity, acting on paired donors, with incorporation or reduction of molecular oxygen, NAD(P)H as one donor, and incorporation of one atom of oxygen"/>
    <property type="evidence" value="ECO:0007669"/>
    <property type="project" value="UniProtKB-ARBA"/>
</dbReference>
<dbReference type="Gene3D" id="3.30.9.10">
    <property type="entry name" value="D-Amino Acid Oxidase, subunit A, domain 2"/>
    <property type="match status" value="1"/>
</dbReference>
<dbReference type="InterPro" id="IPR036188">
    <property type="entry name" value="FAD/NAD-bd_sf"/>
</dbReference>
<comment type="cofactor">
    <cofactor evidence="1">
        <name>FAD</name>
        <dbReference type="ChEBI" id="CHEBI:57692"/>
    </cofactor>
</comment>
<comment type="caution">
    <text evidence="5">The sequence shown here is derived from an EMBL/GenBank/DDBJ whole genome shotgun (WGS) entry which is preliminary data.</text>
</comment>
<dbReference type="InterPro" id="IPR002938">
    <property type="entry name" value="FAD-bd"/>
</dbReference>
<dbReference type="AlphaFoldDB" id="A0A841CDB8"/>
<accession>A0A841CDB8</accession>
<gene>
    <name evidence="5" type="ORF">FHS29_001821</name>
</gene>
<dbReference type="Proteomes" id="UP000547510">
    <property type="component" value="Unassembled WGS sequence"/>
</dbReference>
<dbReference type="Gene3D" id="3.40.30.120">
    <property type="match status" value="1"/>
</dbReference>
<dbReference type="PANTHER" id="PTHR43004:SF19">
    <property type="entry name" value="BINDING MONOOXYGENASE, PUTATIVE (JCVI)-RELATED"/>
    <property type="match status" value="1"/>
</dbReference>
<dbReference type="PRINTS" id="PR00420">
    <property type="entry name" value="RNGMNOXGNASE"/>
</dbReference>
<dbReference type="Gene3D" id="3.50.50.60">
    <property type="entry name" value="FAD/NAD(P)-binding domain"/>
    <property type="match status" value="1"/>
</dbReference>
<organism evidence="5 6">
    <name type="scientific">Saccharothrix tamanrassetensis</name>
    <dbReference type="NCBI Taxonomy" id="1051531"/>
    <lineage>
        <taxon>Bacteria</taxon>
        <taxon>Bacillati</taxon>
        <taxon>Actinomycetota</taxon>
        <taxon>Actinomycetes</taxon>
        <taxon>Pseudonocardiales</taxon>
        <taxon>Pseudonocardiaceae</taxon>
        <taxon>Saccharothrix</taxon>
    </lineage>
</organism>
<dbReference type="RefSeq" id="WP_184689936.1">
    <property type="nucleotide sequence ID" value="NZ_JACHJN010000002.1"/>
</dbReference>
<proteinExistence type="predicted"/>
<evidence type="ECO:0000256" key="3">
    <source>
        <dbReference type="ARBA" id="ARBA00022827"/>
    </source>
</evidence>
<dbReference type="PANTHER" id="PTHR43004">
    <property type="entry name" value="TRK SYSTEM POTASSIUM UPTAKE PROTEIN"/>
    <property type="match status" value="1"/>
</dbReference>
<keyword evidence="5" id="KW-0560">Oxidoreductase</keyword>
<evidence type="ECO:0000256" key="1">
    <source>
        <dbReference type="ARBA" id="ARBA00001974"/>
    </source>
</evidence>
<dbReference type="Pfam" id="PF01494">
    <property type="entry name" value="FAD_binding_3"/>
    <property type="match status" value="1"/>
</dbReference>
<dbReference type="EMBL" id="JACHJN010000002">
    <property type="protein sequence ID" value="MBB5955251.1"/>
    <property type="molecule type" value="Genomic_DNA"/>
</dbReference>
<dbReference type="Pfam" id="PF21274">
    <property type="entry name" value="Rng_hyd_C"/>
    <property type="match status" value="1"/>
</dbReference>